<dbReference type="Proteomes" id="UP000290365">
    <property type="component" value="Chromosome"/>
</dbReference>
<dbReference type="SUPFAM" id="SSF55031">
    <property type="entry name" value="Bacterial exopeptidase dimerisation domain"/>
    <property type="match status" value="1"/>
</dbReference>
<dbReference type="EMBL" id="CP035758">
    <property type="protein sequence ID" value="QBD79575.1"/>
    <property type="molecule type" value="Genomic_DNA"/>
</dbReference>
<feature type="domain" description="Peptidase M20 dimerisation" evidence="1">
    <location>
        <begin position="206"/>
        <end position="296"/>
    </location>
</feature>
<organism evidence="2 3">
    <name type="scientific">Ktedonosporobacter rubrisoli</name>
    <dbReference type="NCBI Taxonomy" id="2509675"/>
    <lineage>
        <taxon>Bacteria</taxon>
        <taxon>Bacillati</taxon>
        <taxon>Chloroflexota</taxon>
        <taxon>Ktedonobacteria</taxon>
        <taxon>Ktedonobacterales</taxon>
        <taxon>Ktedonosporobacteraceae</taxon>
        <taxon>Ktedonosporobacter</taxon>
    </lineage>
</organism>
<dbReference type="PANTHER" id="PTHR11014">
    <property type="entry name" value="PEPTIDASE M20 FAMILY MEMBER"/>
    <property type="match status" value="1"/>
</dbReference>
<dbReference type="Gene3D" id="3.30.70.360">
    <property type="match status" value="1"/>
</dbReference>
<dbReference type="InterPro" id="IPR011650">
    <property type="entry name" value="Peptidase_M20_dimer"/>
</dbReference>
<dbReference type="GO" id="GO:0016787">
    <property type="term" value="F:hydrolase activity"/>
    <property type="evidence" value="ECO:0007669"/>
    <property type="project" value="UniProtKB-KW"/>
</dbReference>
<evidence type="ECO:0000313" key="2">
    <source>
        <dbReference type="EMBL" id="QBD79575.1"/>
    </source>
</evidence>
<reference evidence="2 3" key="1">
    <citation type="submission" date="2019-01" db="EMBL/GenBank/DDBJ databases">
        <title>Ktedonosporobacter rubrisoli SCAWS-G2.</title>
        <authorList>
            <person name="Huang Y."/>
            <person name="Yan B."/>
        </authorList>
    </citation>
    <scope>NUCLEOTIDE SEQUENCE [LARGE SCALE GENOMIC DNA]</scope>
    <source>
        <strain evidence="2 3">SCAWS-G2</strain>
    </source>
</reference>
<proteinExistence type="predicted"/>
<evidence type="ECO:0000313" key="3">
    <source>
        <dbReference type="Proteomes" id="UP000290365"/>
    </source>
</evidence>
<sequence length="440" mass="47979">MQVMKLRGQLPSQMMQEKIAALLPQIENLYKDLHRSPELSMHETQTASKVAEQIKAIGAYEVASGVGKTGVVCVLRNGEGPTVALRADMDALPVEEKTGLPYASTVRSKDPYGNDVPVMHACGHDIHTACLVGAAQLMSQCKDYWRGTFMALFQPGEETLQGAEAMLRDGVFKRFPRPDYLLGQHATQLPTGTVQHRAGIMAKAVTNLQVRIFGVGGHGAMPENTIDPVIIAAGAIMRMQTIVSREISARYQPVITVGSVQAGLKANVIPDEAMMLITLRSTDDDALKRMVEAVKRTIILEAQISHAPREPEITVSEHGPMLSNDHKLTERIEAAHRAYFKNEHVMKMPYPLPASEDFGAFGIAGPAHFPPPDIPYCYWTIGTTRADRWAQVPGHDPLEKTSQLPGPHSPLFAPEPTPSLRTGIEALTVAALELLSQPEA</sequence>
<dbReference type="NCBIfam" id="TIGR01891">
    <property type="entry name" value="amidohydrolases"/>
    <property type="match status" value="1"/>
</dbReference>
<dbReference type="RefSeq" id="WP_129890641.1">
    <property type="nucleotide sequence ID" value="NZ_CP035758.1"/>
</dbReference>
<dbReference type="InterPro" id="IPR017439">
    <property type="entry name" value="Amidohydrolase"/>
</dbReference>
<gene>
    <name evidence="2" type="ORF">EPA93_27800</name>
</gene>
<dbReference type="InterPro" id="IPR002933">
    <property type="entry name" value="Peptidase_M20"/>
</dbReference>
<accession>A0A4P6JVV2</accession>
<name>A0A4P6JVV2_KTERU</name>
<dbReference type="SUPFAM" id="SSF53187">
    <property type="entry name" value="Zn-dependent exopeptidases"/>
    <property type="match status" value="1"/>
</dbReference>
<dbReference type="Pfam" id="PF07687">
    <property type="entry name" value="M20_dimer"/>
    <property type="match status" value="1"/>
</dbReference>
<dbReference type="Gene3D" id="3.40.630.10">
    <property type="entry name" value="Zn peptidases"/>
    <property type="match status" value="1"/>
</dbReference>
<dbReference type="OrthoDB" id="9776731at2"/>
<keyword evidence="3" id="KW-1185">Reference proteome</keyword>
<dbReference type="PANTHER" id="PTHR11014:SF63">
    <property type="entry name" value="METALLOPEPTIDASE, PUTATIVE (AFU_ORTHOLOGUE AFUA_6G09600)-RELATED"/>
    <property type="match status" value="1"/>
</dbReference>
<dbReference type="InterPro" id="IPR036264">
    <property type="entry name" value="Bact_exopeptidase_dim_dom"/>
</dbReference>
<dbReference type="KEGG" id="kbs:EPA93_27800"/>
<dbReference type="Pfam" id="PF01546">
    <property type="entry name" value="Peptidase_M20"/>
    <property type="match status" value="1"/>
</dbReference>
<evidence type="ECO:0000259" key="1">
    <source>
        <dbReference type="Pfam" id="PF07687"/>
    </source>
</evidence>
<dbReference type="AlphaFoldDB" id="A0A4P6JVV2"/>
<keyword evidence="2" id="KW-0378">Hydrolase</keyword>
<protein>
    <submittedName>
        <fullName evidence="2">Amidohydrolase</fullName>
    </submittedName>
</protein>